<gene>
    <name evidence="2" type="ORF">P409_29500</name>
</gene>
<organism evidence="2 3">
    <name type="scientific">Inquilinus limosus MP06</name>
    <dbReference type="NCBI Taxonomy" id="1398085"/>
    <lineage>
        <taxon>Bacteria</taxon>
        <taxon>Pseudomonadati</taxon>
        <taxon>Pseudomonadota</taxon>
        <taxon>Alphaproteobacteria</taxon>
        <taxon>Rhodospirillales</taxon>
        <taxon>Rhodospirillaceae</taxon>
        <taxon>Inquilinus</taxon>
    </lineage>
</organism>
<dbReference type="EMBL" id="JANX01000615">
    <property type="protein sequence ID" value="KGM31047.1"/>
    <property type="molecule type" value="Genomic_DNA"/>
</dbReference>
<dbReference type="OrthoDB" id="7360773at2"/>
<name>A0A0A0D1W3_9PROT</name>
<dbReference type="AlphaFoldDB" id="A0A0A0D1W3"/>
<protein>
    <submittedName>
        <fullName evidence="2">Uncharacterized protein</fullName>
    </submittedName>
</protein>
<sequence length="68" mass="7456">MPQLRPEDLSAEEKDALGRVHRHEPGVTDPVRLSLQARGLIEERQGKWALTNDGSVLLATIGLGKLDT</sequence>
<evidence type="ECO:0000313" key="2">
    <source>
        <dbReference type="EMBL" id="KGM31047.1"/>
    </source>
</evidence>
<comment type="caution">
    <text evidence="2">The sequence shown here is derived from an EMBL/GenBank/DDBJ whole genome shotgun (WGS) entry which is preliminary data.</text>
</comment>
<evidence type="ECO:0000256" key="1">
    <source>
        <dbReference type="SAM" id="MobiDB-lite"/>
    </source>
</evidence>
<accession>A0A0A0D1W3</accession>
<proteinExistence type="predicted"/>
<evidence type="ECO:0000313" key="3">
    <source>
        <dbReference type="Proteomes" id="UP000029995"/>
    </source>
</evidence>
<dbReference type="Proteomes" id="UP000029995">
    <property type="component" value="Unassembled WGS sequence"/>
</dbReference>
<reference evidence="2 3" key="1">
    <citation type="submission" date="2014-01" db="EMBL/GenBank/DDBJ databases">
        <title>Genome sequence determination for a cystic fibrosis isolate, Inquilinus limosus.</title>
        <authorList>
            <person name="Pino M."/>
            <person name="Di Conza J."/>
            <person name="Gutkind G."/>
        </authorList>
    </citation>
    <scope>NUCLEOTIDE SEQUENCE [LARGE SCALE GENOMIC DNA]</scope>
    <source>
        <strain evidence="2 3">MP06</strain>
    </source>
</reference>
<feature type="region of interest" description="Disordered" evidence="1">
    <location>
        <begin position="1"/>
        <end position="25"/>
    </location>
</feature>
<dbReference type="RefSeq" id="WP_034846825.1">
    <property type="nucleotide sequence ID" value="NZ_JANX01000615.1"/>
</dbReference>